<comment type="similarity">
    <text evidence="6">Belongs to the protoporphyrinogen/coproporphyrinogen oxidase family. Coproporphyrinogen III oxidase subfamily.</text>
</comment>
<organism evidence="8 9">
    <name type="scientific">Candidatus Danuiimicrobium aquiferis</name>
    <dbReference type="NCBI Taxonomy" id="1801832"/>
    <lineage>
        <taxon>Bacteria</taxon>
        <taxon>Pseudomonadati</taxon>
        <taxon>Candidatus Omnitrophota</taxon>
        <taxon>Candidatus Danuiimicrobium</taxon>
    </lineage>
</organism>
<dbReference type="InterPro" id="IPR002937">
    <property type="entry name" value="Amino_oxidase"/>
</dbReference>
<dbReference type="UniPathway" id="UPA00252"/>
<dbReference type="InterPro" id="IPR050464">
    <property type="entry name" value="Zeta_carotene_desat/Oxidored"/>
</dbReference>
<keyword evidence="4 6" id="KW-0560">Oxidoreductase</keyword>
<dbReference type="InterPro" id="IPR036188">
    <property type="entry name" value="FAD/NAD-bd_sf"/>
</dbReference>
<comment type="caution">
    <text evidence="8">The sequence shown here is derived from an EMBL/GenBank/DDBJ whole genome shotgun (WGS) entry which is preliminary data.</text>
</comment>
<comment type="cofactor">
    <cofactor evidence="1 6">
        <name>FAD</name>
        <dbReference type="ChEBI" id="CHEBI:57692"/>
    </cofactor>
</comment>
<name>A0A1G1KQW4_9BACT</name>
<dbReference type="GO" id="GO:0006783">
    <property type="term" value="P:heme biosynthetic process"/>
    <property type="evidence" value="ECO:0007669"/>
    <property type="project" value="UniProtKB-UniRule"/>
</dbReference>
<gene>
    <name evidence="8" type="ORF">A3G33_04695</name>
</gene>
<keyword evidence="6" id="KW-0963">Cytoplasm</keyword>
<dbReference type="SUPFAM" id="SSF54373">
    <property type="entry name" value="FAD-linked reductases, C-terminal domain"/>
    <property type="match status" value="1"/>
</dbReference>
<proteinExistence type="inferred from homology"/>
<protein>
    <recommendedName>
        <fullName evidence="6">Coproporphyrinogen III oxidase</fullName>
        <ecNumber evidence="6">1.3.3.15</ecNumber>
    </recommendedName>
</protein>
<evidence type="ECO:0000259" key="7">
    <source>
        <dbReference type="Pfam" id="PF01593"/>
    </source>
</evidence>
<evidence type="ECO:0000313" key="8">
    <source>
        <dbReference type="EMBL" id="OGW95232.1"/>
    </source>
</evidence>
<comment type="pathway">
    <text evidence="6">Porphyrin-containing compound metabolism; protoheme biosynthesis.</text>
</comment>
<evidence type="ECO:0000256" key="3">
    <source>
        <dbReference type="ARBA" id="ARBA00022827"/>
    </source>
</evidence>
<dbReference type="InterPro" id="IPR004572">
    <property type="entry name" value="Protoporphyrinogen_oxidase"/>
</dbReference>
<dbReference type="PANTHER" id="PTHR42923:SF3">
    <property type="entry name" value="PROTOPORPHYRINOGEN OXIDASE"/>
    <property type="match status" value="1"/>
</dbReference>
<dbReference type="EMBL" id="MHFR01000068">
    <property type="protein sequence ID" value="OGW95232.1"/>
    <property type="molecule type" value="Genomic_DNA"/>
</dbReference>
<dbReference type="GO" id="GO:0004729">
    <property type="term" value="F:oxygen-dependent protoporphyrinogen oxidase activity"/>
    <property type="evidence" value="ECO:0007669"/>
    <property type="project" value="UniProtKB-UniRule"/>
</dbReference>
<dbReference type="Proteomes" id="UP000178187">
    <property type="component" value="Unassembled WGS sequence"/>
</dbReference>
<evidence type="ECO:0000313" key="9">
    <source>
        <dbReference type="Proteomes" id="UP000178187"/>
    </source>
</evidence>
<dbReference type="Gene3D" id="3.50.50.60">
    <property type="entry name" value="FAD/NAD(P)-binding domain"/>
    <property type="match status" value="1"/>
</dbReference>
<dbReference type="AlphaFoldDB" id="A0A1G1KQW4"/>
<feature type="domain" description="Amine oxidase" evidence="7">
    <location>
        <begin position="11"/>
        <end position="463"/>
    </location>
</feature>
<evidence type="ECO:0000256" key="2">
    <source>
        <dbReference type="ARBA" id="ARBA00022630"/>
    </source>
</evidence>
<evidence type="ECO:0000256" key="1">
    <source>
        <dbReference type="ARBA" id="ARBA00001974"/>
    </source>
</evidence>
<keyword evidence="3 6" id="KW-0274">FAD</keyword>
<dbReference type="SUPFAM" id="SSF51905">
    <property type="entry name" value="FAD/NAD(P)-binding domain"/>
    <property type="match status" value="1"/>
</dbReference>
<dbReference type="Pfam" id="PF01593">
    <property type="entry name" value="Amino_oxidase"/>
    <property type="match status" value="1"/>
</dbReference>
<dbReference type="NCBIfam" id="TIGR00562">
    <property type="entry name" value="proto_IX_ox"/>
    <property type="match status" value="1"/>
</dbReference>
<dbReference type="GO" id="GO:0005737">
    <property type="term" value="C:cytoplasm"/>
    <property type="evidence" value="ECO:0007669"/>
    <property type="project" value="UniProtKB-SubCell"/>
</dbReference>
<dbReference type="Gene3D" id="3.90.660.20">
    <property type="entry name" value="Protoporphyrinogen oxidase, mitochondrial, domain 2"/>
    <property type="match status" value="1"/>
</dbReference>
<comment type="function">
    <text evidence="6">Involved in coproporphyrin-dependent heme b biosynthesis. Catalyzes the oxidation of coproporphyrinogen III to coproporphyrin III.</text>
</comment>
<comment type="catalytic activity">
    <reaction evidence="6">
        <text>coproporphyrinogen III + 3 O2 = coproporphyrin III + 3 H2O2</text>
        <dbReference type="Rhea" id="RHEA:43436"/>
        <dbReference type="ChEBI" id="CHEBI:15379"/>
        <dbReference type="ChEBI" id="CHEBI:16240"/>
        <dbReference type="ChEBI" id="CHEBI:57309"/>
        <dbReference type="ChEBI" id="CHEBI:131725"/>
        <dbReference type="EC" id="1.3.3.15"/>
    </reaction>
</comment>
<dbReference type="PANTHER" id="PTHR42923">
    <property type="entry name" value="PROTOPORPHYRINOGEN OXIDASE"/>
    <property type="match status" value="1"/>
</dbReference>
<reference evidence="8 9" key="1">
    <citation type="journal article" date="2016" name="Nat. Commun.">
        <title>Thousands of microbial genomes shed light on interconnected biogeochemical processes in an aquifer system.</title>
        <authorList>
            <person name="Anantharaman K."/>
            <person name="Brown C.T."/>
            <person name="Hug L.A."/>
            <person name="Sharon I."/>
            <person name="Castelle C.J."/>
            <person name="Probst A.J."/>
            <person name="Thomas B.C."/>
            <person name="Singh A."/>
            <person name="Wilkins M.J."/>
            <person name="Karaoz U."/>
            <person name="Brodie E.L."/>
            <person name="Williams K.H."/>
            <person name="Hubbard S.S."/>
            <person name="Banfield J.F."/>
        </authorList>
    </citation>
    <scope>NUCLEOTIDE SEQUENCE [LARGE SCALE GENOMIC DNA]</scope>
</reference>
<evidence type="ECO:0000256" key="6">
    <source>
        <dbReference type="RuleBase" id="RU364052"/>
    </source>
</evidence>
<keyword evidence="2 6" id="KW-0285">Flavoprotein</keyword>
<keyword evidence="5 6" id="KW-0350">Heme biosynthesis</keyword>
<dbReference type="EC" id="1.3.3.15" evidence="6"/>
<comment type="subcellular location">
    <subcellularLocation>
        <location evidence="6">Cytoplasm</location>
    </subcellularLocation>
</comment>
<dbReference type="Gene3D" id="1.10.3110.10">
    <property type="entry name" value="protoporphyrinogen ix oxidase, domain 3"/>
    <property type="match status" value="1"/>
</dbReference>
<sequence>MKRIVIVGGGISGLTVAYRLHELSCEKEIPIDMTLLEGRSRLGGVIETQSKDGFLLEYGPDALMTDRPWSINLCKRLGIESELIGMQKEADHSYIVCKGKMCRIPTGFYLLAPSNIKALVQSHFLSSAGKLRLAAELFIPKRKSKDDESVGSFIRRRFGREVLERLGEPLLAGIYTAHPDQLSMQAVLPHFREMESKYGSVTRGLWALREKHGMKDCTEENSRKMFVTFKDGMRRLIHALIENMPDVSFATSTPVEKIAFDHMRILEVTIQGGAVIEADAVCLALPAMRSSEIVNSFSPRLAEKLADIKYESVVTVNVAYDELAFPKRLDGAGFVIPSVENRRLVGSIFSSIKFDGRAPKGAVLIRTFLGNAIQRNNVDLDDQEMRQLVTEELRDILGVTREPLFIDIQRYEMSIPQYGLNYQKLLKAIESERAECPGLFLTGNAFAGVGLTSCIHQAELIAEKMFLQFCETTENHVQTVGQV</sequence>
<accession>A0A1G1KQW4</accession>
<evidence type="ECO:0000256" key="4">
    <source>
        <dbReference type="ARBA" id="ARBA00023002"/>
    </source>
</evidence>
<evidence type="ECO:0000256" key="5">
    <source>
        <dbReference type="ARBA" id="ARBA00023133"/>
    </source>
</evidence>